<sequence>MSKDKALSYKGYHGTVKRSSESNILYGQVIGISSLISYEGKTLNELKAEFQGAIDDYFEMCKTHGETPEKPCSGGF</sequence>
<reference evidence="1" key="2">
    <citation type="submission" date="2021-04" db="EMBL/GenBank/DDBJ databases">
        <authorList>
            <person name="Gilroy R."/>
        </authorList>
    </citation>
    <scope>NUCLEOTIDE SEQUENCE</scope>
    <source>
        <strain evidence="1">3204</strain>
    </source>
</reference>
<name>A0A9D1ZLP7_9LACO</name>
<evidence type="ECO:0008006" key="3">
    <source>
        <dbReference type="Google" id="ProtNLM"/>
    </source>
</evidence>
<protein>
    <recommendedName>
        <fullName evidence="3">Type II toxin-antitoxin system HicB family antitoxin</fullName>
    </recommendedName>
</protein>
<gene>
    <name evidence="1" type="ORF">H9820_03830</name>
</gene>
<dbReference type="Proteomes" id="UP000824013">
    <property type="component" value="Unassembled WGS sequence"/>
</dbReference>
<evidence type="ECO:0000313" key="2">
    <source>
        <dbReference type="Proteomes" id="UP000824013"/>
    </source>
</evidence>
<organism evidence="1 2">
    <name type="scientific">Candidatus Companilactobacillus pullicola</name>
    <dbReference type="NCBI Taxonomy" id="2838523"/>
    <lineage>
        <taxon>Bacteria</taxon>
        <taxon>Bacillati</taxon>
        <taxon>Bacillota</taxon>
        <taxon>Bacilli</taxon>
        <taxon>Lactobacillales</taxon>
        <taxon>Lactobacillaceae</taxon>
        <taxon>Companilactobacillus</taxon>
    </lineage>
</organism>
<dbReference type="EMBL" id="DXCM01000025">
    <property type="protein sequence ID" value="HIY92060.1"/>
    <property type="molecule type" value="Genomic_DNA"/>
</dbReference>
<accession>A0A9D1ZLP7</accession>
<evidence type="ECO:0000313" key="1">
    <source>
        <dbReference type="EMBL" id="HIY92060.1"/>
    </source>
</evidence>
<dbReference type="InterPro" id="IPR035069">
    <property type="entry name" value="TTHA1013/TTHA0281-like"/>
</dbReference>
<reference evidence="1" key="1">
    <citation type="journal article" date="2021" name="PeerJ">
        <title>Extensive microbial diversity within the chicken gut microbiome revealed by metagenomics and culture.</title>
        <authorList>
            <person name="Gilroy R."/>
            <person name="Ravi A."/>
            <person name="Getino M."/>
            <person name="Pursley I."/>
            <person name="Horton D.L."/>
            <person name="Alikhan N.F."/>
            <person name="Baker D."/>
            <person name="Gharbi K."/>
            <person name="Hall N."/>
            <person name="Watson M."/>
            <person name="Adriaenssens E.M."/>
            <person name="Foster-Nyarko E."/>
            <person name="Jarju S."/>
            <person name="Secka A."/>
            <person name="Antonio M."/>
            <person name="Oren A."/>
            <person name="Chaudhuri R.R."/>
            <person name="La Ragione R."/>
            <person name="Hildebrand F."/>
            <person name="Pallen M.J."/>
        </authorList>
    </citation>
    <scope>NUCLEOTIDE SEQUENCE</scope>
    <source>
        <strain evidence="1">3204</strain>
    </source>
</reference>
<dbReference type="AlphaFoldDB" id="A0A9D1ZLP7"/>
<proteinExistence type="predicted"/>
<dbReference type="SUPFAM" id="SSF143100">
    <property type="entry name" value="TTHA1013/TTHA0281-like"/>
    <property type="match status" value="1"/>
</dbReference>
<comment type="caution">
    <text evidence="1">The sequence shown here is derived from an EMBL/GenBank/DDBJ whole genome shotgun (WGS) entry which is preliminary data.</text>
</comment>